<dbReference type="Proteomes" id="UP000004892">
    <property type="component" value="Unassembled WGS sequence"/>
</dbReference>
<evidence type="ECO:0000313" key="3">
    <source>
        <dbReference type="Proteomes" id="UP000004892"/>
    </source>
</evidence>
<dbReference type="PANTHER" id="PTHR38454:SF1">
    <property type="entry name" value="INTEGRAL MEMBRANE PROTEIN"/>
    <property type="match status" value="1"/>
</dbReference>
<dbReference type="Pfam" id="PF09586">
    <property type="entry name" value="YfhO"/>
    <property type="match status" value="1"/>
</dbReference>
<feature type="transmembrane region" description="Helical" evidence="1">
    <location>
        <begin position="518"/>
        <end position="536"/>
    </location>
</feature>
<feature type="transmembrane region" description="Helical" evidence="1">
    <location>
        <begin position="405"/>
        <end position="423"/>
    </location>
</feature>
<feature type="transmembrane region" description="Helical" evidence="1">
    <location>
        <begin position="368"/>
        <end position="385"/>
    </location>
</feature>
<dbReference type="HOGENOM" id="CLU_008305_0_0_10"/>
<dbReference type="RefSeq" id="WP_009137887.1">
    <property type="nucleotide sequence ID" value="NZ_JH594597.1"/>
</dbReference>
<dbReference type="eggNOG" id="COG4485">
    <property type="taxonomic scope" value="Bacteria"/>
</dbReference>
<dbReference type="EMBL" id="ADMC01000028">
    <property type="protein sequence ID" value="EHP45771.1"/>
    <property type="molecule type" value="Genomic_DNA"/>
</dbReference>
<dbReference type="GeneID" id="98070272"/>
<name>H1DKF7_9BACT</name>
<protein>
    <recommendedName>
        <fullName evidence="4">Membrane protein YfhO</fullName>
    </recommendedName>
</protein>
<feature type="transmembrane region" description="Helical" evidence="1">
    <location>
        <begin position="103"/>
        <end position="136"/>
    </location>
</feature>
<dbReference type="PATRIC" id="fig|742817.3.peg.2936"/>
<feature type="transmembrane region" description="Helical" evidence="1">
    <location>
        <begin position="798"/>
        <end position="819"/>
    </location>
</feature>
<keyword evidence="1" id="KW-0472">Membrane</keyword>
<dbReference type="PANTHER" id="PTHR38454">
    <property type="entry name" value="INTEGRAL MEMBRANE PROTEIN-RELATED"/>
    <property type="match status" value="1"/>
</dbReference>
<organism evidence="2 3">
    <name type="scientific">Odoribacter laneus YIT 12061</name>
    <dbReference type="NCBI Taxonomy" id="742817"/>
    <lineage>
        <taxon>Bacteria</taxon>
        <taxon>Pseudomonadati</taxon>
        <taxon>Bacteroidota</taxon>
        <taxon>Bacteroidia</taxon>
        <taxon>Bacteroidales</taxon>
        <taxon>Odoribacteraceae</taxon>
        <taxon>Odoribacter</taxon>
    </lineage>
</organism>
<evidence type="ECO:0000256" key="1">
    <source>
        <dbReference type="SAM" id="Phobius"/>
    </source>
</evidence>
<feature type="transmembrane region" description="Helical" evidence="1">
    <location>
        <begin position="444"/>
        <end position="466"/>
    </location>
</feature>
<dbReference type="STRING" id="742817.HMPREF9449_02743"/>
<feature type="transmembrane region" description="Helical" evidence="1">
    <location>
        <begin position="339"/>
        <end position="361"/>
    </location>
</feature>
<gene>
    <name evidence="2" type="ORF">HMPREF9449_02743</name>
</gene>
<comment type="caution">
    <text evidence="2">The sequence shown here is derived from an EMBL/GenBank/DDBJ whole genome shotgun (WGS) entry which is preliminary data.</text>
</comment>
<keyword evidence="1" id="KW-0812">Transmembrane</keyword>
<keyword evidence="1" id="KW-1133">Transmembrane helix</keyword>
<sequence length="834" mass="93518">MKKIDIKSIWPYAIAIVLFLGIALTYFSPLLEGKVINQSDISSWKGAYEEIRQYESQTGENALWTNSMFSGMPAVSIGGGIQYTVVQKFYNLFFPLTRPANDLFLLLFGFYLLLLAFRVNPWLSIVGAIAFAFCSYNFEIIQVGHSTKVNTIAFAPMVFAALVYAYRNNYLLGSALFGLAVAFEIMSAHPQITYYLIFILLAYTLSQFYTALKAKTLPKFIKTSVFLAVAAFLGAGTNVSYLWPTWEYGKYTMRGGSELSMQNSPQTTVNKDGLDKEYATSWSYGIEESANLLIPNFRGGASGGPLGKNSETYKTLSRGGVSNADQMIKQMPTYWGPQAFTAGPMYMGAISIFLFVLGLLLVKGPMKWWIAAISALALLLGWGRHFPLVSNLFFDYVPLYNKFRVPSMILVILQITIPLLGFYSLSKVFKGCYDKKTFSRNFKIALGITAGFCALFLVFPGIAGSFTSPADAQYPDWLQKTLPADRESLLRYDAFRSLSYIALGALTVWLGYTQKLKLPLAIGCLGLLILADMWTINKRYLNDEHFVTPREFNNNFALRPVDKAILQDASESYRVLDLAVNTFNDSHTSFHHKTIGGYSAVKLQRYQDLIDYHILPEMQSFIKDLQQSTTLEDVENSLNKQHVLNMLNAKYIVIDPNSAPILNRSALGNAWFVNNYQIVNSPDEEILSLNRINPRETAVIGKDFAASVQGKTFSPDSTAIIKLEEYSLNRLKYKSQATTDQLAVFSEIYYPKGWEVSIDGQPSELFRTDYILRGMIVPAGEHTITFEYKPASYYEGAVISRICTGILLLLLGIAVVLTIKKRRDTQKQTRIAEA</sequence>
<evidence type="ECO:0000313" key="2">
    <source>
        <dbReference type="EMBL" id="EHP45771.1"/>
    </source>
</evidence>
<dbReference type="AlphaFoldDB" id="H1DKF7"/>
<feature type="transmembrane region" description="Helical" evidence="1">
    <location>
        <begin position="494"/>
        <end position="511"/>
    </location>
</feature>
<proteinExistence type="predicted"/>
<feature type="transmembrane region" description="Helical" evidence="1">
    <location>
        <begin position="9"/>
        <end position="27"/>
    </location>
</feature>
<reference evidence="2 3" key="1">
    <citation type="submission" date="2012-01" db="EMBL/GenBank/DDBJ databases">
        <title>The Genome Sequence of Odoribacter laneus YIT 12061.</title>
        <authorList>
            <consortium name="The Broad Institute Genome Sequencing Platform"/>
            <person name="Earl A."/>
            <person name="Ward D."/>
            <person name="Feldgarden M."/>
            <person name="Gevers D."/>
            <person name="Morotomi M."/>
            <person name="Young S.K."/>
            <person name="Zeng Q."/>
            <person name="Gargeya S."/>
            <person name="Fitzgerald M."/>
            <person name="Haas B."/>
            <person name="Abouelleil A."/>
            <person name="Alvarado L."/>
            <person name="Arachchi H.M."/>
            <person name="Berlin A."/>
            <person name="Chapman S.B."/>
            <person name="Gearin G."/>
            <person name="Goldberg J."/>
            <person name="Griggs A."/>
            <person name="Gujja S."/>
            <person name="Hansen M."/>
            <person name="Heiman D."/>
            <person name="Howarth C."/>
            <person name="Larimer J."/>
            <person name="Lui A."/>
            <person name="MacDonald P.J.P."/>
            <person name="McCowen C."/>
            <person name="Montmayeur A."/>
            <person name="Murphy C."/>
            <person name="Neiman D."/>
            <person name="Pearson M."/>
            <person name="Priest M."/>
            <person name="Roberts A."/>
            <person name="Saif S."/>
            <person name="Shea T."/>
            <person name="Sisk P."/>
            <person name="Stolte C."/>
            <person name="Sykes S."/>
            <person name="Wortman J."/>
            <person name="Nusbaum C."/>
            <person name="Birren B."/>
        </authorList>
    </citation>
    <scope>NUCLEOTIDE SEQUENCE [LARGE SCALE GENOMIC DNA]</scope>
    <source>
        <strain evidence="2 3">YIT 12061</strain>
    </source>
</reference>
<evidence type="ECO:0008006" key="4">
    <source>
        <dbReference type="Google" id="ProtNLM"/>
    </source>
</evidence>
<keyword evidence="3" id="KW-1185">Reference proteome</keyword>
<accession>H1DKF7</accession>
<feature type="transmembrane region" description="Helical" evidence="1">
    <location>
        <begin position="192"/>
        <end position="212"/>
    </location>
</feature>
<feature type="transmembrane region" description="Helical" evidence="1">
    <location>
        <begin position="224"/>
        <end position="243"/>
    </location>
</feature>
<dbReference type="InterPro" id="IPR018580">
    <property type="entry name" value="Uncharacterised_YfhO"/>
</dbReference>
<feature type="transmembrane region" description="Helical" evidence="1">
    <location>
        <begin position="148"/>
        <end position="166"/>
    </location>
</feature>